<keyword evidence="6" id="KW-1185">Reference proteome</keyword>
<keyword evidence="3" id="KW-0472">Membrane</keyword>
<feature type="compositionally biased region" description="Low complexity" evidence="2">
    <location>
        <begin position="416"/>
        <end position="442"/>
    </location>
</feature>
<keyword evidence="3" id="KW-0812">Transmembrane</keyword>
<feature type="region of interest" description="Disordered" evidence="2">
    <location>
        <begin position="416"/>
        <end position="455"/>
    </location>
</feature>
<evidence type="ECO:0000256" key="3">
    <source>
        <dbReference type="SAM" id="Phobius"/>
    </source>
</evidence>
<feature type="transmembrane region" description="Helical" evidence="3">
    <location>
        <begin position="556"/>
        <end position="580"/>
    </location>
</feature>
<feature type="compositionally biased region" description="Basic and acidic residues" evidence="2">
    <location>
        <begin position="443"/>
        <end position="455"/>
    </location>
</feature>
<evidence type="ECO:0000259" key="4">
    <source>
        <dbReference type="PROSITE" id="PS50965"/>
    </source>
</evidence>
<dbReference type="EMBL" id="JBHUMK010000046">
    <property type="protein sequence ID" value="MFD2609839.1"/>
    <property type="molecule type" value="Genomic_DNA"/>
</dbReference>
<feature type="coiled-coil region" evidence="1">
    <location>
        <begin position="384"/>
        <end position="411"/>
    </location>
</feature>
<evidence type="ECO:0000256" key="1">
    <source>
        <dbReference type="SAM" id="Coils"/>
    </source>
</evidence>
<name>A0ABW5P3J1_9DEIO</name>
<feature type="domain" description="NERD" evidence="4">
    <location>
        <begin position="9"/>
        <end position="121"/>
    </location>
</feature>
<dbReference type="Proteomes" id="UP001597475">
    <property type="component" value="Unassembled WGS sequence"/>
</dbReference>
<gene>
    <name evidence="5" type="ORF">ACFSR9_10385</name>
</gene>
<accession>A0ABW5P3J1</accession>
<sequence length="661" mass="73321">MAKLLYANDGKIELMPDTLAALRALPSHWRIILNARPTGQHHTREIDALIITSRALHVVEFKFRSGVAQIASEGAWVFGKRTEGTSPAIQAVETADAFKTWLKGSKSLRHLEHAVLPWVVLERYDFGNRFGNANMRPDWYYDAGFAKVINGIGRLQDLLLRREKGEYRRLPATELELNREVKTLIAEMGAKPLDALTVQGQVINLTQSRPLPGMSLRICSEVKTSPVERREQEVKTDETGGFTLTELPLGPFTIHLEDLERFPGWRALPSAPVQPHTTFSLVHVYLVEPGVSEEQVQSLLDDQVSSIKADISELQTWLLEQDDQHQAMEERIRLLEQKAAQAAELPEAPDLSPVWAELDRLRAEQVRATQLEDADIRIIAQDAVAHLQVELDQVKQRISQVEAQVAATSQKAENAQRFAAQASEQAATSATHAQAASAASKEAASEARQSKAVQEERLRHEQAVYLTAEERKKKRAEALKLSVIVGAAGSIISMQPIPFADNVILAPMQIWLVVRIGQLYGQSVGQDAALKLIGTLGFGFMAQHATVAMYKLVPGLTFGLGPFTVFGFTYMLGAMAATFYERGQLPDKSERRAVMTAVMKLMKDKAFAADVKEMGKSVAAEFKARGSKTRAEDLQAVFQTASERARPIAEKLERHVFGERE</sequence>
<feature type="coiled-coil region" evidence="1">
    <location>
        <begin position="318"/>
        <end position="345"/>
    </location>
</feature>
<evidence type="ECO:0000313" key="6">
    <source>
        <dbReference type="Proteomes" id="UP001597475"/>
    </source>
</evidence>
<keyword evidence="3" id="KW-1133">Transmembrane helix</keyword>
<organism evidence="5 6">
    <name type="scientific">Deinococcus taklimakanensis</name>
    <dbReference type="NCBI Taxonomy" id="536443"/>
    <lineage>
        <taxon>Bacteria</taxon>
        <taxon>Thermotogati</taxon>
        <taxon>Deinococcota</taxon>
        <taxon>Deinococci</taxon>
        <taxon>Deinococcales</taxon>
        <taxon>Deinococcaceae</taxon>
        <taxon>Deinococcus</taxon>
    </lineage>
</organism>
<comment type="caution">
    <text evidence="5">The sequence shown here is derived from an EMBL/GenBank/DDBJ whole genome shotgun (WGS) entry which is preliminary data.</text>
</comment>
<protein>
    <submittedName>
        <fullName evidence="5">NERD domain-containing protein</fullName>
    </submittedName>
</protein>
<dbReference type="InterPro" id="IPR011528">
    <property type="entry name" value="NERD"/>
</dbReference>
<dbReference type="PROSITE" id="PS50965">
    <property type="entry name" value="NERD"/>
    <property type="match status" value="1"/>
</dbReference>
<proteinExistence type="predicted"/>
<keyword evidence="1" id="KW-0175">Coiled coil</keyword>
<dbReference type="RefSeq" id="WP_386845526.1">
    <property type="nucleotide sequence ID" value="NZ_JBHUMK010000046.1"/>
</dbReference>
<evidence type="ECO:0000256" key="2">
    <source>
        <dbReference type="SAM" id="MobiDB-lite"/>
    </source>
</evidence>
<reference evidence="6" key="1">
    <citation type="journal article" date="2019" name="Int. J. Syst. Evol. Microbiol.">
        <title>The Global Catalogue of Microorganisms (GCM) 10K type strain sequencing project: providing services to taxonomists for standard genome sequencing and annotation.</title>
        <authorList>
            <consortium name="The Broad Institute Genomics Platform"/>
            <consortium name="The Broad Institute Genome Sequencing Center for Infectious Disease"/>
            <person name="Wu L."/>
            <person name="Ma J."/>
        </authorList>
    </citation>
    <scope>NUCLEOTIDE SEQUENCE [LARGE SCALE GENOMIC DNA]</scope>
    <source>
        <strain evidence="6">KCTC 33842</strain>
    </source>
</reference>
<dbReference type="Pfam" id="PF08378">
    <property type="entry name" value="NERD"/>
    <property type="match status" value="1"/>
</dbReference>
<evidence type="ECO:0000313" key="5">
    <source>
        <dbReference type="EMBL" id="MFD2609839.1"/>
    </source>
</evidence>